<gene>
    <name evidence="2" type="ORF">GC722_09240</name>
</gene>
<comment type="caution">
    <text evidence="2">The sequence shown here is derived from an EMBL/GenBank/DDBJ whole genome shotgun (WGS) entry which is preliminary data.</text>
</comment>
<feature type="chain" id="PRO_5038951719" description="Lipoprotein" evidence="1">
    <location>
        <begin position="25"/>
        <end position="155"/>
    </location>
</feature>
<evidence type="ECO:0000313" key="2">
    <source>
        <dbReference type="EMBL" id="MVA76206.1"/>
    </source>
</evidence>
<proteinExistence type="predicted"/>
<feature type="signal peptide" evidence="1">
    <location>
        <begin position="1"/>
        <end position="24"/>
    </location>
</feature>
<accession>A0A6A9UTE6</accession>
<name>A0A6A9UTE6_9ACTN</name>
<reference evidence="2 3" key="1">
    <citation type="submission" date="2019-12" db="EMBL/GenBank/DDBJ databases">
        <title>Auraticoccus cholistani sp. nov., an actinomycete isolated from soil of Cholistan desert.</title>
        <authorList>
            <person name="Cheema M.T."/>
        </authorList>
    </citation>
    <scope>NUCLEOTIDE SEQUENCE [LARGE SCALE GENOMIC DNA]</scope>
    <source>
        <strain evidence="2 3">F435</strain>
    </source>
</reference>
<dbReference type="AlphaFoldDB" id="A0A6A9UTE6"/>
<dbReference type="RefSeq" id="WP_156609610.1">
    <property type="nucleotide sequence ID" value="NZ_WPCU01000005.1"/>
</dbReference>
<keyword evidence="1" id="KW-0732">Signal</keyword>
<dbReference type="PROSITE" id="PS51257">
    <property type="entry name" value="PROKAR_LIPOPROTEIN"/>
    <property type="match status" value="1"/>
</dbReference>
<evidence type="ECO:0000313" key="3">
    <source>
        <dbReference type="Proteomes" id="UP000435304"/>
    </source>
</evidence>
<dbReference type="EMBL" id="WPCU01000005">
    <property type="protein sequence ID" value="MVA76206.1"/>
    <property type="molecule type" value="Genomic_DNA"/>
</dbReference>
<evidence type="ECO:0000256" key="1">
    <source>
        <dbReference type="SAM" id="SignalP"/>
    </source>
</evidence>
<organism evidence="2 3">
    <name type="scientific">Auraticoccus cholistanensis</name>
    <dbReference type="NCBI Taxonomy" id="2656650"/>
    <lineage>
        <taxon>Bacteria</taxon>
        <taxon>Bacillati</taxon>
        <taxon>Actinomycetota</taxon>
        <taxon>Actinomycetes</taxon>
        <taxon>Propionibacteriales</taxon>
        <taxon>Propionibacteriaceae</taxon>
        <taxon>Auraticoccus</taxon>
    </lineage>
</organism>
<keyword evidence="3" id="KW-1185">Reference proteome</keyword>
<evidence type="ECO:0008006" key="4">
    <source>
        <dbReference type="Google" id="ProtNLM"/>
    </source>
</evidence>
<sequence>MSTSFRPLWLAVPAVLLLAGCGNAAEVAIGEPAEIANGTLTVTEVRQGTAQDVEVLDLEDLQQHTPYFVRYQVAFEEGTPENEQNLSTALWDGEATGGEISPVWVQQLGDVFPCNGVAEVTAGRGEGCQLLMVEPGETLEAVEYAGRARWPVNGS</sequence>
<protein>
    <recommendedName>
        <fullName evidence="4">Lipoprotein</fullName>
    </recommendedName>
</protein>
<dbReference type="Proteomes" id="UP000435304">
    <property type="component" value="Unassembled WGS sequence"/>
</dbReference>